<dbReference type="SUPFAM" id="SSF53067">
    <property type="entry name" value="Actin-like ATPase domain"/>
    <property type="match status" value="1"/>
</dbReference>
<evidence type="ECO:0000256" key="1">
    <source>
        <dbReference type="ARBA" id="ARBA00022679"/>
    </source>
</evidence>
<comment type="caution">
    <text evidence="4">The sequence shown here is derived from an EMBL/GenBank/DDBJ whole genome shotgun (WGS) entry which is preliminary data.</text>
</comment>
<dbReference type="Pfam" id="PF00370">
    <property type="entry name" value="FGGY_N"/>
    <property type="match status" value="1"/>
</dbReference>
<gene>
    <name evidence="4" type="ORF">OBE_07952</name>
</gene>
<dbReference type="PANTHER" id="PTHR43435">
    <property type="entry name" value="RIBULOKINASE"/>
    <property type="match status" value="1"/>
</dbReference>
<dbReference type="Gene3D" id="3.30.420.40">
    <property type="match status" value="1"/>
</dbReference>
<dbReference type="GO" id="GO:0005737">
    <property type="term" value="C:cytoplasm"/>
    <property type="evidence" value="ECO:0007669"/>
    <property type="project" value="TreeGrafter"/>
</dbReference>
<dbReference type="EMBL" id="AJWZ01005466">
    <property type="protein sequence ID" value="EKC62492.1"/>
    <property type="molecule type" value="Genomic_DNA"/>
</dbReference>
<name>K1SP98_9ZZZZ</name>
<dbReference type="GO" id="GO:0019321">
    <property type="term" value="P:pentose metabolic process"/>
    <property type="evidence" value="ECO:0007669"/>
    <property type="project" value="TreeGrafter"/>
</dbReference>
<evidence type="ECO:0000313" key="4">
    <source>
        <dbReference type="EMBL" id="EKC62492.1"/>
    </source>
</evidence>
<evidence type="ECO:0000259" key="3">
    <source>
        <dbReference type="Pfam" id="PF00370"/>
    </source>
</evidence>
<dbReference type="InterPro" id="IPR018484">
    <property type="entry name" value="FGGY_N"/>
</dbReference>
<keyword evidence="1" id="KW-0808">Transferase</keyword>
<dbReference type="InterPro" id="IPR043129">
    <property type="entry name" value="ATPase_NBD"/>
</dbReference>
<organism evidence="4">
    <name type="scientific">human gut metagenome</name>
    <dbReference type="NCBI Taxonomy" id="408170"/>
    <lineage>
        <taxon>unclassified sequences</taxon>
        <taxon>metagenomes</taxon>
        <taxon>organismal metagenomes</taxon>
    </lineage>
</organism>
<protein>
    <submittedName>
        <fullName evidence="4">L-ribulokinase</fullName>
    </submittedName>
</protein>
<accession>K1SP98</accession>
<proteinExistence type="predicted"/>
<dbReference type="AlphaFoldDB" id="K1SP98"/>
<dbReference type="GO" id="GO:0019150">
    <property type="term" value="F:D-ribulokinase activity"/>
    <property type="evidence" value="ECO:0007669"/>
    <property type="project" value="TreeGrafter"/>
</dbReference>
<reference evidence="4" key="1">
    <citation type="journal article" date="2013" name="Environ. Microbiol.">
        <title>Microbiota from the distal guts of lean and obese adolescents exhibit partial functional redundancy besides clear differences in community structure.</title>
        <authorList>
            <person name="Ferrer M."/>
            <person name="Ruiz A."/>
            <person name="Lanza F."/>
            <person name="Haange S.B."/>
            <person name="Oberbach A."/>
            <person name="Till H."/>
            <person name="Bargiela R."/>
            <person name="Campoy C."/>
            <person name="Segura M.T."/>
            <person name="Richter M."/>
            <person name="von Bergen M."/>
            <person name="Seifert J."/>
            <person name="Suarez A."/>
        </authorList>
    </citation>
    <scope>NUCLEOTIDE SEQUENCE</scope>
</reference>
<sequence length="215" mass="23876">MIPKRTENYVIGVDFGTDSCRALLVDAASGDVAAVSVASYPRWKQGQYCDPLSDRYRQHPLDYVESFESTMRDLLDRVGADEFKKVRAISFDTTGSTPVLTDRAGTPLALCPGFADDPDAMFILWKDHTAKAEAEQINALAHRWEVDFTAYSGGTYSAEWAWAKVLHVLRTNPRVRDAAYAWIEHSDWMGALLTGQTSPRRCCGTAARRAQGHVA</sequence>
<keyword evidence="2 4" id="KW-0418">Kinase</keyword>
<dbReference type="PANTHER" id="PTHR43435:SF4">
    <property type="entry name" value="FGGY CARBOHYDRATE KINASE DOMAIN-CONTAINING PROTEIN"/>
    <property type="match status" value="1"/>
</dbReference>
<evidence type="ECO:0000256" key="2">
    <source>
        <dbReference type="ARBA" id="ARBA00022777"/>
    </source>
</evidence>
<feature type="domain" description="Carbohydrate kinase FGGY N-terminal" evidence="3">
    <location>
        <begin position="9"/>
        <end position="196"/>
    </location>
</feature>